<keyword evidence="2" id="KW-1185">Reference proteome</keyword>
<dbReference type="Proteomes" id="UP000749646">
    <property type="component" value="Unassembled WGS sequence"/>
</dbReference>
<dbReference type="AlphaFoldDB" id="A0A9P6M9W9"/>
<protein>
    <submittedName>
        <fullName evidence="1">Uncharacterized protein</fullName>
    </submittedName>
</protein>
<evidence type="ECO:0000313" key="1">
    <source>
        <dbReference type="EMBL" id="KAF9983379.1"/>
    </source>
</evidence>
<organism evidence="1 2">
    <name type="scientific">Modicella reniformis</name>
    <dbReference type="NCBI Taxonomy" id="1440133"/>
    <lineage>
        <taxon>Eukaryota</taxon>
        <taxon>Fungi</taxon>
        <taxon>Fungi incertae sedis</taxon>
        <taxon>Mucoromycota</taxon>
        <taxon>Mortierellomycotina</taxon>
        <taxon>Mortierellomycetes</taxon>
        <taxon>Mortierellales</taxon>
        <taxon>Mortierellaceae</taxon>
        <taxon>Modicella</taxon>
    </lineage>
</organism>
<evidence type="ECO:0000313" key="2">
    <source>
        <dbReference type="Proteomes" id="UP000749646"/>
    </source>
</evidence>
<accession>A0A9P6M9W9</accession>
<reference evidence="1" key="1">
    <citation type="journal article" date="2020" name="Fungal Divers.">
        <title>Resolving the Mortierellaceae phylogeny through synthesis of multi-gene phylogenetics and phylogenomics.</title>
        <authorList>
            <person name="Vandepol N."/>
            <person name="Liber J."/>
            <person name="Desiro A."/>
            <person name="Na H."/>
            <person name="Kennedy M."/>
            <person name="Barry K."/>
            <person name="Grigoriev I.V."/>
            <person name="Miller A.N."/>
            <person name="O'Donnell K."/>
            <person name="Stajich J.E."/>
            <person name="Bonito G."/>
        </authorList>
    </citation>
    <scope>NUCLEOTIDE SEQUENCE</scope>
    <source>
        <strain evidence="1">MES-2147</strain>
    </source>
</reference>
<comment type="caution">
    <text evidence="1">The sequence shown here is derived from an EMBL/GenBank/DDBJ whole genome shotgun (WGS) entry which is preliminary data.</text>
</comment>
<dbReference type="EMBL" id="JAAAHW010003484">
    <property type="protein sequence ID" value="KAF9983379.1"/>
    <property type="molecule type" value="Genomic_DNA"/>
</dbReference>
<proteinExistence type="predicted"/>
<name>A0A9P6M9W9_9FUNG</name>
<gene>
    <name evidence="1" type="ORF">BGZ65_001864</name>
</gene>
<sequence>MPDYLTQPHPVPEGLLRQSDESREQLLDFFALYPIANSNFTGFQSTIVQPETTETIIEQSEPMTEQPEMMIEHLDGTIRLIDENDKHFDEVSERIDKEMEMVQSAQLVVRV</sequence>